<gene>
    <name evidence="1" type="ORF">SAMN02745164_00485</name>
</gene>
<dbReference type="EMBL" id="FQUI01000005">
    <property type="protein sequence ID" value="SHE47089.1"/>
    <property type="molecule type" value="Genomic_DNA"/>
</dbReference>
<accession>A0A1M4TRE9</accession>
<proteinExistence type="predicted"/>
<reference evidence="1" key="1">
    <citation type="submission" date="2016-11" db="EMBL/GenBank/DDBJ databases">
        <authorList>
            <person name="Varghese N."/>
            <person name="Submissions S."/>
        </authorList>
    </citation>
    <scope>NUCLEOTIDE SEQUENCE [LARGE SCALE GENOMIC DNA]</scope>
    <source>
        <strain evidence="1">DSM 16785</strain>
    </source>
</reference>
<protein>
    <submittedName>
        <fullName evidence="1">Uncharacterized protein</fullName>
    </submittedName>
</protein>
<dbReference type="Proteomes" id="UP000184334">
    <property type="component" value="Unassembled WGS sequence"/>
</dbReference>
<dbReference type="RefSeq" id="WP_072863089.1">
    <property type="nucleotide sequence ID" value="NZ_FQUI01000005.1"/>
</dbReference>
<dbReference type="OrthoDB" id="48827at2"/>
<evidence type="ECO:0000313" key="1">
    <source>
        <dbReference type="EMBL" id="SHE47089.1"/>
    </source>
</evidence>
<name>A0A1M4TRE9_MARH1</name>
<keyword evidence="2" id="KW-1185">Reference proteome</keyword>
<dbReference type="STRING" id="1122195.SAMN02745164_00485"/>
<dbReference type="AlphaFoldDB" id="A0A1M4TRE9"/>
<sequence length="240" mass="28381">MEKSVHNISASLIAKLVNEPVTSYEKLYKKFKEGVKFAPRAYSVFFDSVEKMINGIQESEIYDFLNSANYINHKYIDWKNKNIETFTKFANFLKSKKWENKLFLYKGNTLRILFEYGNDYEKGVRIKLTPHFVLKNKNKKYLLYIIPSSKKIWKADHVKALYAIGTELIKENNLKYDGFYVYHISQEMLVHNIGTKKLFNKVKMNAKYFAISVLDRAKKEKVQRIISIAEEFNGFDELEF</sequence>
<organism evidence="1 2">
    <name type="scientific">Marinitoga hydrogenitolerans (strain DSM 16785 / JCM 12826 / AT1271)</name>
    <dbReference type="NCBI Taxonomy" id="1122195"/>
    <lineage>
        <taxon>Bacteria</taxon>
        <taxon>Thermotogati</taxon>
        <taxon>Thermotogota</taxon>
        <taxon>Thermotogae</taxon>
        <taxon>Petrotogales</taxon>
        <taxon>Petrotogaceae</taxon>
        <taxon>Marinitoga</taxon>
    </lineage>
</organism>
<evidence type="ECO:0000313" key="2">
    <source>
        <dbReference type="Proteomes" id="UP000184334"/>
    </source>
</evidence>
<comment type="caution">
    <text evidence="1">The sequence shown here is derived from an EMBL/GenBank/DDBJ whole genome shotgun (WGS) entry which is preliminary data.</text>
</comment>